<dbReference type="PANTHER" id="PTHR30055">
    <property type="entry name" value="HTH-TYPE TRANSCRIPTIONAL REGULATOR RUTR"/>
    <property type="match status" value="1"/>
</dbReference>
<comment type="caution">
    <text evidence="6">The sequence shown here is derived from an EMBL/GenBank/DDBJ whole genome shotgun (WGS) entry which is preliminary data.</text>
</comment>
<dbReference type="RefSeq" id="WP_205120833.1">
    <property type="nucleotide sequence ID" value="NZ_JAFBCM010000001.1"/>
</dbReference>
<evidence type="ECO:0000256" key="2">
    <source>
        <dbReference type="ARBA" id="ARBA00023125"/>
    </source>
</evidence>
<evidence type="ECO:0000259" key="5">
    <source>
        <dbReference type="PROSITE" id="PS50977"/>
    </source>
</evidence>
<dbReference type="SUPFAM" id="SSF46689">
    <property type="entry name" value="Homeodomain-like"/>
    <property type="match status" value="1"/>
</dbReference>
<reference evidence="7" key="1">
    <citation type="journal article" date="2019" name="Int. J. Syst. Evol. Microbiol.">
        <title>The Global Catalogue of Microorganisms (GCM) 10K type strain sequencing project: providing services to taxonomists for standard genome sequencing and annotation.</title>
        <authorList>
            <consortium name="The Broad Institute Genomics Platform"/>
            <consortium name="The Broad Institute Genome Sequencing Center for Infectious Disease"/>
            <person name="Wu L."/>
            <person name="Ma J."/>
        </authorList>
    </citation>
    <scope>NUCLEOTIDE SEQUENCE [LARGE SCALE GENOMIC DNA]</scope>
    <source>
        <strain evidence="7">CGMCC 4.7241</strain>
    </source>
</reference>
<keyword evidence="7" id="KW-1185">Reference proteome</keyword>
<evidence type="ECO:0000256" key="3">
    <source>
        <dbReference type="ARBA" id="ARBA00023163"/>
    </source>
</evidence>
<gene>
    <name evidence="6" type="ORF">ACFOUW_24320</name>
</gene>
<dbReference type="InterPro" id="IPR023772">
    <property type="entry name" value="DNA-bd_HTH_TetR-type_CS"/>
</dbReference>
<dbReference type="PANTHER" id="PTHR30055:SF238">
    <property type="entry name" value="MYCOFACTOCIN BIOSYNTHESIS TRANSCRIPTIONAL REGULATOR MFTR-RELATED"/>
    <property type="match status" value="1"/>
</dbReference>
<dbReference type="PROSITE" id="PS50977">
    <property type="entry name" value="HTH_TETR_2"/>
    <property type="match status" value="1"/>
</dbReference>
<dbReference type="PRINTS" id="PR00455">
    <property type="entry name" value="HTHTETR"/>
</dbReference>
<keyword evidence="3" id="KW-0804">Transcription</keyword>
<dbReference type="Proteomes" id="UP001595699">
    <property type="component" value="Unassembled WGS sequence"/>
</dbReference>
<evidence type="ECO:0000313" key="7">
    <source>
        <dbReference type="Proteomes" id="UP001595699"/>
    </source>
</evidence>
<dbReference type="InterPro" id="IPR041347">
    <property type="entry name" value="MftR_C"/>
</dbReference>
<dbReference type="Pfam" id="PF17754">
    <property type="entry name" value="TetR_C_14"/>
    <property type="match status" value="1"/>
</dbReference>
<dbReference type="InterPro" id="IPR050109">
    <property type="entry name" value="HTH-type_TetR-like_transc_reg"/>
</dbReference>
<feature type="DNA-binding region" description="H-T-H motif" evidence="4">
    <location>
        <begin position="40"/>
        <end position="59"/>
    </location>
</feature>
<name>A0ABV7YG43_9ACTN</name>
<dbReference type="InterPro" id="IPR001647">
    <property type="entry name" value="HTH_TetR"/>
</dbReference>
<dbReference type="Pfam" id="PF00440">
    <property type="entry name" value="TetR_N"/>
    <property type="match status" value="1"/>
</dbReference>
<evidence type="ECO:0000256" key="4">
    <source>
        <dbReference type="PROSITE-ProRule" id="PRU00335"/>
    </source>
</evidence>
<evidence type="ECO:0000313" key="6">
    <source>
        <dbReference type="EMBL" id="MFC3763982.1"/>
    </source>
</evidence>
<keyword evidence="1" id="KW-0805">Transcription regulation</keyword>
<organism evidence="6 7">
    <name type="scientific">Tenggerimyces flavus</name>
    <dbReference type="NCBI Taxonomy" id="1708749"/>
    <lineage>
        <taxon>Bacteria</taxon>
        <taxon>Bacillati</taxon>
        <taxon>Actinomycetota</taxon>
        <taxon>Actinomycetes</taxon>
        <taxon>Propionibacteriales</taxon>
        <taxon>Nocardioidaceae</taxon>
        <taxon>Tenggerimyces</taxon>
    </lineage>
</organism>
<protein>
    <submittedName>
        <fullName evidence="6">TetR family transcriptional regulator</fullName>
    </submittedName>
</protein>
<dbReference type="PROSITE" id="PS01081">
    <property type="entry name" value="HTH_TETR_1"/>
    <property type="match status" value="1"/>
</dbReference>
<dbReference type="Gene3D" id="1.10.357.10">
    <property type="entry name" value="Tetracycline Repressor, domain 2"/>
    <property type="match status" value="1"/>
</dbReference>
<evidence type="ECO:0000256" key="1">
    <source>
        <dbReference type="ARBA" id="ARBA00023015"/>
    </source>
</evidence>
<dbReference type="Gene3D" id="1.10.10.60">
    <property type="entry name" value="Homeodomain-like"/>
    <property type="match status" value="1"/>
</dbReference>
<proteinExistence type="predicted"/>
<sequence length="207" mass="22736">MTGGDDETLGLRERKKRRTREALTDAALALFAERGYERTTVADIAAAADIAPRTFFSYFPNKEAVLFAGTDQRLELIAAAFADLPDGLEPVNAIRRIVDRIADMADLAGPQRLQRVGALLSDTGLQAMALQRLFTAERLIAEQLRTTYPDRYDDAIARTLSGALVGALVATVLHCAERGYSAERTRTELHRALDLLGPGLNRPAQRR</sequence>
<keyword evidence="2 4" id="KW-0238">DNA-binding</keyword>
<dbReference type="InterPro" id="IPR009057">
    <property type="entry name" value="Homeodomain-like_sf"/>
</dbReference>
<dbReference type="EMBL" id="JBHRZH010000021">
    <property type="protein sequence ID" value="MFC3763982.1"/>
    <property type="molecule type" value="Genomic_DNA"/>
</dbReference>
<accession>A0ABV7YG43</accession>
<feature type="domain" description="HTH tetR-type" evidence="5">
    <location>
        <begin position="17"/>
        <end position="77"/>
    </location>
</feature>